<evidence type="ECO:0000313" key="2">
    <source>
        <dbReference type="Proteomes" id="UP001321473"/>
    </source>
</evidence>
<protein>
    <submittedName>
        <fullName evidence="1">Uncharacterized protein</fullName>
    </submittedName>
</protein>
<dbReference type="AlphaFoldDB" id="A0AAQ4DS04"/>
<comment type="caution">
    <text evidence="1">The sequence shown here is derived from an EMBL/GenBank/DDBJ whole genome shotgun (WGS) entry which is preliminary data.</text>
</comment>
<dbReference type="InterPro" id="IPR012674">
    <property type="entry name" value="Calycin"/>
</dbReference>
<evidence type="ECO:0000313" key="1">
    <source>
        <dbReference type="EMBL" id="KAK8765244.1"/>
    </source>
</evidence>
<name>A0AAQ4DS04_AMBAM</name>
<proteinExistence type="predicted"/>
<dbReference type="Proteomes" id="UP001321473">
    <property type="component" value="Unassembled WGS sequence"/>
</dbReference>
<accession>A0AAQ4DS04</accession>
<dbReference type="EMBL" id="JARKHS020027576">
    <property type="protein sequence ID" value="KAK8765244.1"/>
    <property type="molecule type" value="Genomic_DNA"/>
</dbReference>
<sequence>MSTEMKKDYSHPEISRFLYTDYKICGVLETHFFGYQCTLFVVRESKESVASSCLEAHAELCGEDVSLYDKDLGIETQPERMQ</sequence>
<reference evidence="1 2" key="1">
    <citation type="journal article" date="2023" name="Arcadia Sci">
        <title>De novo assembly of a long-read Amblyomma americanum tick genome.</title>
        <authorList>
            <person name="Chou S."/>
            <person name="Poskanzer K.E."/>
            <person name="Rollins M."/>
            <person name="Thuy-Boun P.S."/>
        </authorList>
    </citation>
    <scope>NUCLEOTIDE SEQUENCE [LARGE SCALE GENOMIC DNA]</scope>
    <source>
        <strain evidence="1">F_SG_1</strain>
        <tissue evidence="1">Salivary glands</tissue>
    </source>
</reference>
<organism evidence="1 2">
    <name type="scientific">Amblyomma americanum</name>
    <name type="common">Lone star tick</name>
    <dbReference type="NCBI Taxonomy" id="6943"/>
    <lineage>
        <taxon>Eukaryota</taxon>
        <taxon>Metazoa</taxon>
        <taxon>Ecdysozoa</taxon>
        <taxon>Arthropoda</taxon>
        <taxon>Chelicerata</taxon>
        <taxon>Arachnida</taxon>
        <taxon>Acari</taxon>
        <taxon>Parasitiformes</taxon>
        <taxon>Ixodida</taxon>
        <taxon>Ixodoidea</taxon>
        <taxon>Ixodidae</taxon>
        <taxon>Amblyomminae</taxon>
        <taxon>Amblyomma</taxon>
    </lineage>
</organism>
<gene>
    <name evidence="1" type="ORF">V5799_032146</name>
</gene>
<keyword evidence="2" id="KW-1185">Reference proteome</keyword>
<dbReference type="Gene3D" id="2.40.128.20">
    <property type="match status" value="1"/>
</dbReference>